<organism evidence="1 2">
    <name type="scientific">Vermiconidia calcicola</name>
    <dbReference type="NCBI Taxonomy" id="1690605"/>
    <lineage>
        <taxon>Eukaryota</taxon>
        <taxon>Fungi</taxon>
        <taxon>Dikarya</taxon>
        <taxon>Ascomycota</taxon>
        <taxon>Pezizomycotina</taxon>
        <taxon>Dothideomycetes</taxon>
        <taxon>Dothideomycetidae</taxon>
        <taxon>Mycosphaerellales</taxon>
        <taxon>Extremaceae</taxon>
        <taxon>Vermiconidia</taxon>
    </lineage>
</organism>
<sequence>MDYEQSPSPSTNACLFDGNMASSIHITDLEVEILADIFEIVNDESPRTTPSIAQVNRYFKSAVRLVQYRRETLKWSPTLKQFVTEADQPLMDLFSSDRLRGLRHLTITKGGAIEALVSSDATTGLKELLSAVTNLKSLTYKTGRYPPPEIICTLQEKHPRANLRVYDVDKPQNQYDEVPSLEAKYLAQSCVSAFAMEVGYRHHHIDDEHRDFERIVSNAVQLKSASLTSFGITTHRIRNWTAIPIQGKPSTSLRHLSLDGWPVSAETLNYWARYVDLACLETFACTRGPLSASYFVMAADVLRNLKHVSLNLSPFTCTEDTAKAAEQYIATCPSLSTLSLWSWMGKVSLSTILGQHGPTLQDLQLHMREEEIQNEYRTLKLQEIKLVHYSCPKLKRFTFDLERQSNDLKVEDYKDILDEIKQFNLEHLQIYFDSGLSYMMNMEPNGYADADEDEIFDGDSDYEYDDVPNRCGGGLGSSTVEPLEFPVGLEESTVLILYPPSSTKNIQRFTHGVWNHVFGQRTTGVRQLDLKFGEWERKVMPVPYRPDGHVQQDLRVWCVAKPHDRDDRKGQSQAVLKCCQGKHWEKFTTG</sequence>
<name>A0AAV9PVQ9_9PEZI</name>
<dbReference type="InterPro" id="IPR032675">
    <property type="entry name" value="LRR_dom_sf"/>
</dbReference>
<evidence type="ECO:0008006" key="3">
    <source>
        <dbReference type="Google" id="ProtNLM"/>
    </source>
</evidence>
<proteinExistence type="predicted"/>
<evidence type="ECO:0000313" key="1">
    <source>
        <dbReference type="EMBL" id="KAK5528846.1"/>
    </source>
</evidence>
<accession>A0AAV9PVQ9</accession>
<comment type="caution">
    <text evidence="1">The sequence shown here is derived from an EMBL/GenBank/DDBJ whole genome shotgun (WGS) entry which is preliminary data.</text>
</comment>
<keyword evidence="2" id="KW-1185">Reference proteome</keyword>
<dbReference type="AlphaFoldDB" id="A0AAV9PVQ9"/>
<dbReference type="Proteomes" id="UP001345827">
    <property type="component" value="Unassembled WGS sequence"/>
</dbReference>
<evidence type="ECO:0000313" key="2">
    <source>
        <dbReference type="Proteomes" id="UP001345827"/>
    </source>
</evidence>
<dbReference type="EMBL" id="JAXLQG010000024">
    <property type="protein sequence ID" value="KAK5528846.1"/>
    <property type="molecule type" value="Genomic_DNA"/>
</dbReference>
<dbReference type="Gene3D" id="3.80.10.10">
    <property type="entry name" value="Ribonuclease Inhibitor"/>
    <property type="match status" value="1"/>
</dbReference>
<protein>
    <recommendedName>
        <fullName evidence="3">F-box domain-containing protein</fullName>
    </recommendedName>
</protein>
<dbReference type="SUPFAM" id="SSF52047">
    <property type="entry name" value="RNI-like"/>
    <property type="match status" value="1"/>
</dbReference>
<gene>
    <name evidence="1" type="ORF">LTR25_010030</name>
</gene>
<reference evidence="1 2" key="1">
    <citation type="submission" date="2023-06" db="EMBL/GenBank/DDBJ databases">
        <title>Black Yeasts Isolated from many extreme environments.</title>
        <authorList>
            <person name="Coleine C."/>
            <person name="Stajich J.E."/>
            <person name="Selbmann L."/>
        </authorList>
    </citation>
    <scope>NUCLEOTIDE SEQUENCE [LARGE SCALE GENOMIC DNA]</scope>
    <source>
        <strain evidence="1 2">CCFEE 5887</strain>
    </source>
</reference>